<gene>
    <name evidence="1" type="ORF">V6N11_071193</name>
</gene>
<name>A0ABR2TZD4_9ROSI</name>
<sequence>MLHSPVNCDEWMGMVERNIELSSDHMDVMWGSHPELEPPDWNTKHVRGVTVAANQEQLRGVTVAENQEQMLESEWNTQLDKDIDLSVSNLNVREEYVHFTTALTYYDSDLVPIPVSIVSASVIPEVYVVVTNGVAHKVRSINEVTIATGSQEQRGVLIKARGTSRSGKVKTGRVAGGSFANCSMSDFDIQARQQAIRREAEATLQLGAVVGVETVL</sequence>
<organism evidence="1 2">
    <name type="scientific">Hibiscus sabdariffa</name>
    <name type="common">roselle</name>
    <dbReference type="NCBI Taxonomy" id="183260"/>
    <lineage>
        <taxon>Eukaryota</taxon>
        <taxon>Viridiplantae</taxon>
        <taxon>Streptophyta</taxon>
        <taxon>Embryophyta</taxon>
        <taxon>Tracheophyta</taxon>
        <taxon>Spermatophyta</taxon>
        <taxon>Magnoliopsida</taxon>
        <taxon>eudicotyledons</taxon>
        <taxon>Gunneridae</taxon>
        <taxon>Pentapetalae</taxon>
        <taxon>rosids</taxon>
        <taxon>malvids</taxon>
        <taxon>Malvales</taxon>
        <taxon>Malvaceae</taxon>
        <taxon>Malvoideae</taxon>
        <taxon>Hibiscus</taxon>
    </lineage>
</organism>
<comment type="caution">
    <text evidence="1">The sequence shown here is derived from an EMBL/GenBank/DDBJ whole genome shotgun (WGS) entry which is preliminary data.</text>
</comment>
<proteinExistence type="predicted"/>
<keyword evidence="2" id="KW-1185">Reference proteome</keyword>
<dbReference type="Proteomes" id="UP001396334">
    <property type="component" value="Unassembled WGS sequence"/>
</dbReference>
<dbReference type="EMBL" id="JBBPBN010000003">
    <property type="protein sequence ID" value="KAK9042838.1"/>
    <property type="molecule type" value="Genomic_DNA"/>
</dbReference>
<accession>A0ABR2TZD4</accession>
<protein>
    <submittedName>
        <fullName evidence="1">Uncharacterized protein</fullName>
    </submittedName>
</protein>
<evidence type="ECO:0000313" key="2">
    <source>
        <dbReference type="Proteomes" id="UP001396334"/>
    </source>
</evidence>
<evidence type="ECO:0000313" key="1">
    <source>
        <dbReference type="EMBL" id="KAK9042838.1"/>
    </source>
</evidence>
<reference evidence="1 2" key="1">
    <citation type="journal article" date="2024" name="G3 (Bethesda)">
        <title>Genome assembly of Hibiscus sabdariffa L. provides insights into metabolisms of medicinal natural products.</title>
        <authorList>
            <person name="Kim T."/>
        </authorList>
    </citation>
    <scope>NUCLEOTIDE SEQUENCE [LARGE SCALE GENOMIC DNA]</scope>
    <source>
        <strain evidence="1">TK-2024</strain>
        <tissue evidence="1">Old leaves</tissue>
    </source>
</reference>